<dbReference type="Pfam" id="PF02441">
    <property type="entry name" value="Flavoprotein"/>
    <property type="match status" value="1"/>
</dbReference>
<dbReference type="GO" id="GO:0015941">
    <property type="term" value="P:pantothenate catabolic process"/>
    <property type="evidence" value="ECO:0007669"/>
    <property type="project" value="InterPro"/>
</dbReference>
<gene>
    <name evidence="3" type="primary">coaBC</name>
    <name evidence="7" type="ORF">B7R21_10185</name>
</gene>
<feature type="domain" description="Flavoprotein" evidence="5">
    <location>
        <begin position="1"/>
        <end position="168"/>
    </location>
</feature>
<dbReference type="Pfam" id="PF04127">
    <property type="entry name" value="DFP"/>
    <property type="match status" value="1"/>
</dbReference>
<comment type="function">
    <text evidence="4">Catalyzes two steps in the biosynthesis of coenzyme A. In the first step cysteine is conjugated to 4'-phosphopantothenate to form 4-phosphopantothenoylcysteine, in the latter compound is decarboxylated to form 4'-phosphopantotheine.</text>
</comment>
<dbReference type="PANTHER" id="PTHR14359">
    <property type="entry name" value="HOMO-OLIGOMERIC FLAVIN CONTAINING CYS DECARBOXYLASE FAMILY"/>
    <property type="match status" value="1"/>
</dbReference>
<dbReference type="InterPro" id="IPR003382">
    <property type="entry name" value="Flavoprotein"/>
</dbReference>
<dbReference type="NCBIfam" id="TIGR00521">
    <property type="entry name" value="coaBC_dfp"/>
    <property type="match status" value="1"/>
</dbReference>
<comment type="catalytic activity">
    <reaction evidence="3 4">
        <text>N-[(R)-4-phosphopantothenoyl]-L-cysteine + H(+) = (R)-4'-phosphopantetheine + CO2</text>
        <dbReference type="Rhea" id="RHEA:16793"/>
        <dbReference type="ChEBI" id="CHEBI:15378"/>
        <dbReference type="ChEBI" id="CHEBI:16526"/>
        <dbReference type="ChEBI" id="CHEBI:59458"/>
        <dbReference type="ChEBI" id="CHEBI:61723"/>
        <dbReference type="EC" id="4.1.1.36"/>
    </reaction>
</comment>
<comment type="function">
    <text evidence="3">Catalyzes two sequential steps in the biosynthesis of coenzyme A. In the first step cysteine is conjugated to 4'-phosphopantothenate to form 4-phosphopantothenoylcysteine. In the second step the latter compound is decarboxylated to form 4'-phosphopantotheine.</text>
</comment>
<feature type="region of interest" description="Phosphopantothenate--cysteine ligase" evidence="3">
    <location>
        <begin position="197"/>
        <end position="418"/>
    </location>
</feature>
<feature type="binding site" evidence="3">
    <location>
        <position position="354"/>
    </location>
    <ligand>
        <name>CTP</name>
        <dbReference type="ChEBI" id="CHEBI:37563"/>
    </ligand>
</feature>
<comment type="caution">
    <text evidence="7">The sequence shown here is derived from an EMBL/GenBank/DDBJ whole genome shotgun (WGS) entry which is preliminary data.</text>
</comment>
<dbReference type="InterPro" id="IPR005252">
    <property type="entry name" value="CoaBC"/>
</dbReference>
<dbReference type="GO" id="GO:0004632">
    <property type="term" value="F:phosphopantothenate--cysteine ligase activity"/>
    <property type="evidence" value="ECO:0007669"/>
    <property type="project" value="UniProtKB-UniRule"/>
</dbReference>
<protein>
    <recommendedName>
        <fullName evidence="3">Coenzyme A biosynthesis bifunctional protein CoaBC</fullName>
    </recommendedName>
    <alternativeName>
        <fullName evidence="3">DNA/pantothenate metabolism flavoprotein</fullName>
    </alternativeName>
    <alternativeName>
        <fullName evidence="3">Phosphopantothenoylcysteine synthetase/decarboxylase</fullName>
        <shortName evidence="3">PPCS-PPCDC</shortName>
    </alternativeName>
    <domain>
        <recommendedName>
            <fullName evidence="3">Phosphopantothenoylcysteine decarboxylase</fullName>
            <shortName evidence="3">PPC decarboxylase</shortName>
            <shortName evidence="3">PPC-DC</shortName>
            <ecNumber evidence="3">4.1.1.36</ecNumber>
        </recommendedName>
        <alternativeName>
            <fullName evidence="3">CoaC</fullName>
        </alternativeName>
    </domain>
    <domain>
        <recommendedName>
            <fullName evidence="3">Phosphopantothenate--cysteine ligase</fullName>
            <ecNumber evidence="3">6.3.2.5</ecNumber>
        </recommendedName>
        <alternativeName>
            <fullName evidence="3">CoaB</fullName>
        </alternativeName>
        <alternativeName>
            <fullName evidence="3">Phosphopantothenoylcysteine synthetase</fullName>
            <shortName evidence="3">PPC synthetase</shortName>
            <shortName evidence="3">PPC-S</shortName>
        </alternativeName>
    </domain>
</protein>
<feature type="binding site" evidence="3">
    <location>
        <position position="350"/>
    </location>
    <ligand>
        <name>CTP</name>
        <dbReference type="ChEBI" id="CHEBI:37563"/>
    </ligand>
</feature>
<keyword evidence="3" id="KW-0511">Multifunctional enzyme</keyword>
<dbReference type="GO" id="GO:0004633">
    <property type="term" value="F:phosphopantothenoylcysteine decarboxylase activity"/>
    <property type="evidence" value="ECO:0007669"/>
    <property type="project" value="UniProtKB-UniRule"/>
</dbReference>
<keyword evidence="3 4" id="KW-0285">Flavoprotein</keyword>
<dbReference type="GO" id="GO:0071513">
    <property type="term" value="C:phosphopantothenoylcysteine decarboxylase complex"/>
    <property type="evidence" value="ECO:0007669"/>
    <property type="project" value="TreeGrafter"/>
</dbReference>
<dbReference type="SUPFAM" id="SSF102645">
    <property type="entry name" value="CoaB-like"/>
    <property type="match status" value="1"/>
</dbReference>
<feature type="region of interest" description="Phosphopantothenoylcysteine decarboxylase" evidence="3">
    <location>
        <begin position="1"/>
        <end position="196"/>
    </location>
</feature>
<evidence type="ECO:0000256" key="3">
    <source>
        <dbReference type="HAMAP-Rule" id="MF_02225"/>
    </source>
</evidence>
<evidence type="ECO:0000259" key="5">
    <source>
        <dbReference type="Pfam" id="PF02441"/>
    </source>
</evidence>
<dbReference type="GO" id="GO:0015937">
    <property type="term" value="P:coenzyme A biosynthetic process"/>
    <property type="evidence" value="ECO:0007669"/>
    <property type="project" value="UniProtKB-UniRule"/>
</dbReference>
<feature type="binding site" evidence="3">
    <location>
        <position position="295"/>
    </location>
    <ligand>
        <name>CTP</name>
        <dbReference type="ChEBI" id="CHEBI:37563"/>
    </ligand>
</feature>
<dbReference type="GO" id="GO:0046872">
    <property type="term" value="F:metal ion binding"/>
    <property type="evidence" value="ECO:0007669"/>
    <property type="project" value="UniProtKB-KW"/>
</dbReference>
<dbReference type="UniPathway" id="UPA00241">
    <property type="reaction ID" value="UER00353"/>
</dbReference>
<keyword evidence="2 3" id="KW-0456">Lyase</keyword>
<organism evidence="7 8">
    <name type="scientific">Subtercola boreus</name>
    <dbReference type="NCBI Taxonomy" id="120213"/>
    <lineage>
        <taxon>Bacteria</taxon>
        <taxon>Bacillati</taxon>
        <taxon>Actinomycetota</taxon>
        <taxon>Actinomycetes</taxon>
        <taxon>Micrococcales</taxon>
        <taxon>Microbacteriaceae</taxon>
        <taxon>Subtercola</taxon>
    </lineage>
</organism>
<keyword evidence="3 4" id="KW-0436">Ligase</keyword>
<dbReference type="GO" id="GO:0010181">
    <property type="term" value="F:FMN binding"/>
    <property type="evidence" value="ECO:0007669"/>
    <property type="project" value="UniProtKB-UniRule"/>
</dbReference>
<comment type="cofactor">
    <cofactor evidence="3">
        <name>Mg(2+)</name>
        <dbReference type="ChEBI" id="CHEBI:18420"/>
    </cofactor>
</comment>
<comment type="pathway">
    <text evidence="3 4">Cofactor biosynthesis; coenzyme A biosynthesis; CoA from (R)-pantothenate: step 3/5.</text>
</comment>
<evidence type="ECO:0000256" key="4">
    <source>
        <dbReference type="RuleBase" id="RU364078"/>
    </source>
</evidence>
<dbReference type="InterPro" id="IPR007085">
    <property type="entry name" value="DNA/pantothenate-metab_flavo_C"/>
</dbReference>
<keyword evidence="3" id="KW-0460">Magnesium</keyword>
<evidence type="ECO:0000259" key="6">
    <source>
        <dbReference type="Pfam" id="PF04127"/>
    </source>
</evidence>
<dbReference type="EC" id="6.3.2.5" evidence="3"/>
<dbReference type="EC" id="4.1.1.36" evidence="3"/>
<comment type="similarity">
    <text evidence="3 4">In the C-terminal section; belongs to the PPC synthetase family.</text>
</comment>
<evidence type="ECO:0000256" key="1">
    <source>
        <dbReference type="ARBA" id="ARBA00022793"/>
    </source>
</evidence>
<keyword evidence="1 3" id="KW-0210">Decarboxylase</keyword>
<evidence type="ECO:0000256" key="2">
    <source>
        <dbReference type="ARBA" id="ARBA00023239"/>
    </source>
</evidence>
<keyword evidence="3 4" id="KW-0288">FMN</keyword>
<dbReference type="PANTHER" id="PTHR14359:SF6">
    <property type="entry name" value="PHOSPHOPANTOTHENOYLCYSTEINE DECARBOXYLASE"/>
    <property type="match status" value="1"/>
</dbReference>
<comment type="caution">
    <text evidence="3">Lacks conserved residue(s) required for the propagation of feature annotation.</text>
</comment>
<dbReference type="Proteomes" id="UP000256709">
    <property type="component" value="Unassembled WGS sequence"/>
</dbReference>
<reference evidence="7 8" key="1">
    <citation type="submission" date="2017-04" db="EMBL/GenBank/DDBJ databases">
        <title>Comparative genome analysis of Subtercola boreus.</title>
        <authorList>
            <person name="Cho Y.-J."/>
            <person name="Cho A."/>
            <person name="Kim O.-S."/>
            <person name="Lee J.-I."/>
        </authorList>
    </citation>
    <scope>NUCLEOTIDE SEQUENCE [LARGE SCALE GENOMIC DNA]</scope>
    <source>
        <strain evidence="7 8">P27444</strain>
    </source>
</reference>
<dbReference type="AlphaFoldDB" id="A0A3E0VTH2"/>
<sequence>MNIVVGITGGIAAYKAVGVVRGFVLAGHSVQVIATEHALRFVGKPTLEAISRNTVHTDLYEGVAEVRHVALGQAADLIVIAPTTANTLAKLAAGLADDLLGNTVLASTAPVLLAPAMHTEMWQNAATVANTALLRSRGYRFIGPAVGQLTGTDSGPGRMPEPDEIVAAGLALLPSGAQAPDAAAPAPGEADLTGLRILISAGGTREPLDPVRFLGNRSSGKQGVALAEAALGRGASVTLVAAHLEVPVPAGVESHAVETAEQLRTEMNALLGGADIVIMAAAVADYRPREVAEGKIKKDTVGDVLTLELVKNPDILAELAASRAPGQLVVGFAAETAASRDELLELGRTKAARKRADYLVVNRVGWTEGFATDGNTVVVLDGAGHIVIEATGSKLSVAHSILNVLAEAGRSNHQEHND</sequence>
<dbReference type="Gene3D" id="3.40.50.1950">
    <property type="entry name" value="Flavin prenyltransferase-like"/>
    <property type="match status" value="1"/>
</dbReference>
<dbReference type="HAMAP" id="MF_02225">
    <property type="entry name" value="CoaBC"/>
    <property type="match status" value="1"/>
</dbReference>
<accession>A0A3E0VTH2</accession>
<feature type="binding site" evidence="3">
    <location>
        <position position="285"/>
    </location>
    <ligand>
        <name>CTP</name>
        <dbReference type="ChEBI" id="CHEBI:37563"/>
    </ligand>
</feature>
<proteinExistence type="inferred from homology"/>
<evidence type="ECO:0000313" key="8">
    <source>
        <dbReference type="Proteomes" id="UP000256709"/>
    </source>
</evidence>
<dbReference type="EMBL" id="NBXA01000021">
    <property type="protein sequence ID" value="RFA12698.1"/>
    <property type="molecule type" value="Genomic_DNA"/>
</dbReference>
<name>A0A3E0VTH2_9MICO</name>
<dbReference type="SUPFAM" id="SSF52507">
    <property type="entry name" value="Homo-oligomeric flavin-containing Cys decarboxylases, HFCD"/>
    <property type="match status" value="1"/>
</dbReference>
<feature type="domain" description="DNA/pantothenate metabolism flavoprotein C-terminal" evidence="6">
    <location>
        <begin position="192"/>
        <end position="406"/>
    </location>
</feature>
<dbReference type="InterPro" id="IPR035929">
    <property type="entry name" value="CoaB-like_sf"/>
</dbReference>
<dbReference type="RefSeq" id="WP_116283162.1">
    <property type="nucleotide sequence ID" value="NZ_NBXA01000021.1"/>
</dbReference>
<evidence type="ECO:0000313" key="7">
    <source>
        <dbReference type="EMBL" id="RFA12698.1"/>
    </source>
</evidence>
<comment type="catalytic activity">
    <reaction evidence="3 4">
        <text>(R)-4'-phosphopantothenate + L-cysteine + CTP = N-[(R)-4-phosphopantothenoyl]-L-cysteine + CMP + diphosphate + H(+)</text>
        <dbReference type="Rhea" id="RHEA:19397"/>
        <dbReference type="ChEBI" id="CHEBI:10986"/>
        <dbReference type="ChEBI" id="CHEBI:15378"/>
        <dbReference type="ChEBI" id="CHEBI:33019"/>
        <dbReference type="ChEBI" id="CHEBI:35235"/>
        <dbReference type="ChEBI" id="CHEBI:37563"/>
        <dbReference type="ChEBI" id="CHEBI:59458"/>
        <dbReference type="ChEBI" id="CHEBI:60377"/>
        <dbReference type="EC" id="6.3.2.5"/>
    </reaction>
</comment>
<dbReference type="OrthoDB" id="9802554at2"/>
<comment type="pathway">
    <text evidence="3 4">Cofactor biosynthesis; coenzyme A biosynthesis; CoA from (R)-pantothenate: step 2/5.</text>
</comment>
<dbReference type="InterPro" id="IPR036551">
    <property type="entry name" value="Flavin_trans-like"/>
</dbReference>
<dbReference type="Gene3D" id="3.40.50.10300">
    <property type="entry name" value="CoaB-like"/>
    <property type="match status" value="1"/>
</dbReference>
<comment type="similarity">
    <text evidence="3 4">In the N-terminal section; belongs to the HFCD (homo-oligomeric flavin containing Cys decarboxylase) superfamily.</text>
</comment>
<keyword evidence="3" id="KW-0479">Metal-binding</keyword>
<comment type="cofactor">
    <cofactor evidence="3">
        <name>FMN</name>
        <dbReference type="ChEBI" id="CHEBI:58210"/>
    </cofactor>
    <text evidence="3">Binds 1 FMN per subunit.</text>
</comment>
<feature type="binding site" evidence="3">
    <location>
        <begin position="313"/>
        <end position="316"/>
    </location>
    <ligand>
        <name>CTP</name>
        <dbReference type="ChEBI" id="CHEBI:37563"/>
    </ligand>
</feature>
<feature type="binding site" evidence="3">
    <location>
        <position position="332"/>
    </location>
    <ligand>
        <name>CTP</name>
        <dbReference type="ChEBI" id="CHEBI:37563"/>
    </ligand>
</feature>